<dbReference type="GO" id="GO:0051276">
    <property type="term" value="P:chromosome organization"/>
    <property type="evidence" value="ECO:0007669"/>
    <property type="project" value="InterPro"/>
</dbReference>
<dbReference type="InterPro" id="IPR058614">
    <property type="entry name" value="Ig_SMCHD1_5th"/>
</dbReference>
<evidence type="ECO:0000313" key="7">
    <source>
        <dbReference type="Proteomes" id="UP000824219"/>
    </source>
</evidence>
<dbReference type="Pfam" id="PF26196">
    <property type="entry name" value="Ig_SMCHD1_4th"/>
    <property type="match status" value="1"/>
</dbReference>
<comment type="subcellular location">
    <subcellularLocation>
        <location evidence="1">Chromosome</location>
    </subcellularLocation>
</comment>
<reference evidence="6 7" key="1">
    <citation type="submission" date="2021-06" db="EMBL/GenBank/DDBJ databases">
        <title>Chromosome-level genome assembly of the red-tail catfish (Hemibagrus wyckioides).</title>
        <authorList>
            <person name="Shao F."/>
        </authorList>
    </citation>
    <scope>NUCLEOTIDE SEQUENCE [LARGE SCALE GENOMIC DNA]</scope>
    <source>
        <strain evidence="6">EC202008001</strain>
        <tissue evidence="6">Blood</tissue>
    </source>
</reference>
<dbReference type="Gene3D" id="3.30.565.10">
    <property type="entry name" value="Histidine kinase-like ATPase, C-terminal domain"/>
    <property type="match status" value="1"/>
</dbReference>
<dbReference type="InterPro" id="IPR058612">
    <property type="entry name" value="Ig_SMCHD1_2nd"/>
</dbReference>
<dbReference type="InterPro" id="IPR055109">
    <property type="entry name" value="SMCHD1_S5"/>
</dbReference>
<feature type="compositionally biased region" description="Basic residues" evidence="4">
    <location>
        <begin position="1973"/>
        <end position="1985"/>
    </location>
</feature>
<dbReference type="PANTHER" id="PTHR22640:SF2">
    <property type="entry name" value="STRUCTURAL MAINTENANCE OF CHROMOSOMES FLEXIBLE HINGE DOMAIN-CONTAINING PROTEIN 1"/>
    <property type="match status" value="1"/>
</dbReference>
<evidence type="ECO:0000259" key="5">
    <source>
        <dbReference type="SMART" id="SM00968"/>
    </source>
</evidence>
<dbReference type="Pfam" id="PF06470">
    <property type="entry name" value="SMC_hinge"/>
    <property type="match status" value="1"/>
</dbReference>
<gene>
    <name evidence="6" type="ORF">KOW79_006245</name>
</gene>
<dbReference type="Pfam" id="PF26199">
    <property type="entry name" value="Ig_SMCHD1_8th"/>
    <property type="match status" value="1"/>
</dbReference>
<dbReference type="EMBL" id="JAHKSW010000007">
    <property type="protein sequence ID" value="KAG7330023.1"/>
    <property type="molecule type" value="Genomic_DNA"/>
</dbReference>
<dbReference type="SUPFAM" id="SSF55874">
    <property type="entry name" value="ATPase domain of HSP90 chaperone/DNA topoisomerase II/histidine kinase"/>
    <property type="match status" value="1"/>
</dbReference>
<evidence type="ECO:0000256" key="4">
    <source>
        <dbReference type="SAM" id="MobiDB-lite"/>
    </source>
</evidence>
<dbReference type="InterPro" id="IPR058611">
    <property type="entry name" value="Ig_SMCHD1_1st"/>
</dbReference>
<keyword evidence="3" id="KW-0175">Coiled coil</keyword>
<protein>
    <recommendedName>
        <fullName evidence="5">SMC hinge domain-containing protein</fullName>
    </recommendedName>
</protein>
<dbReference type="InterPro" id="IPR036890">
    <property type="entry name" value="HATPase_C_sf"/>
</dbReference>
<dbReference type="SMART" id="SM00968">
    <property type="entry name" value="SMC_hinge"/>
    <property type="match status" value="1"/>
</dbReference>
<dbReference type="Pfam" id="PF26195">
    <property type="entry name" value="Ig_SMCHD1_2nd"/>
    <property type="match status" value="1"/>
</dbReference>
<name>A0A9D3NVY0_9TELE</name>
<dbReference type="InterPro" id="IPR058613">
    <property type="entry name" value="Ig_SMCHD1_4th"/>
</dbReference>
<dbReference type="Pfam" id="PF13589">
    <property type="entry name" value="HATPase_c_3"/>
    <property type="match status" value="1"/>
</dbReference>
<dbReference type="InterPro" id="IPR058617">
    <property type="entry name" value="Ig_SMCHD1_7th"/>
</dbReference>
<dbReference type="GO" id="GO:0006302">
    <property type="term" value="P:double-strand break repair"/>
    <property type="evidence" value="ECO:0007669"/>
    <property type="project" value="InterPro"/>
</dbReference>
<sequence length="1985" mass="223607">MAESGVPPAKASQSSRSVCVFDCRPQSKEATKKMLNIGGMNYKQFLSAVRKEFCISGNERFVITTTDRREIVSKIYDELPDGKTLHLLQSVDQELAVATEETIKYVPHFHTIVQSGQYEYYASEGQKALPYAFAELIDNALSATSCNSGTRSIDIRLFFDESQGGPAVVVMDNGRGMTSKELNNWAVYRLSKFNRDNRTFRSDESRYVPPSAVPRSLNSDISYFGVGGKQAVFYIGQCVRIISKPVGSPDVHEFVMSKEDFEQKEKSNKEIYSGIIRNRKPGDASHLRMDEDRFLQTLALEEKDKESFTTIVITAVQPEHVAYLKQDFMSWTRELAHIYHYYVHGVQGNVMGDKQNTENISNIEIQICLIDRHPRIPKMLNLREIDNDMQTLYINSSVAEFEFKATREGDAKVEGVIRYHPFLFDRETYPEDPYALKPAPESDEDCFVFHAEGRGKRPIFECFWNGRLIPYSSVDEFDWCARSKKSGSLPIECYNRISGVLFTNDRFKVSTNKLTFMDLELQLRDKDTIFTRVLNGQEQRVKINREFTNWLKDCHEKHDKQVRFLGFQGTTSRPDIQPKRLQSPWAQYRAIEWDGKTYESGQQVKTMKTQPILYGTIQHFLLYGDHEGDVYATGGHVKITLEPKELYNEDKFIPINKIDRQAKDADIRESIDSDLAKLPDKLNVTWPEGNPWPEKTIQPAGTPMGPIKVEILNKLRENMSRLPVSNVNAKKLQIELKVVWHSANGDTETSYHICGHSKWEYWFRKIENLTKLGTYTLHLQTLLSDGDSTTTEWAGRRLPDYTLNFSIKESSAAAFVVGVFPSVQVGVPFTLPLKFTDAFNHPTQPPSGIKPQLECSSLKLSYEKTNASETTFTIQDLRAIGKTTINPEKVHTVKVTIPGLNPESQTFQINVRPGPPHQLVVKPKDEITIENGTAAEFKVEVQDEFHNITTHSKLIVRCQLYGVSDLPADTADCSNSGTGVLLAKPIRLKNVTTERVLTAKFGIPNQKAVACVERTIRLLPSSCVFRIEVYRQEDDSDDVMVLQNKEHIDWTAGDRIESLRFRLFDEGERQVALTQKIAQNVKVNWAADLKVAELVKGRLPCVSVPTKAHGEQFCQVSFQDQHTVDSSFTIIPRPDEPERLKVTLSEATVRMGETLTGNIDVVDQYGNKTDVLSDESLKAISVSAKNLDESALAFNWETSTGSVVVTGIRFAEGSPGSREVCFKYQNFEEFVRVKVTAGPPATITLLSAPELPVHVVNGHGLNTPFVLQLCDDWGNPVPDQRVIITIKILSPQLKVKSSVMSQPVDRDGKARFILETIIATTGEHELEFRGSYSRSNISGPVVKLCVKPDPNNPVKLTVEYDNEAILRAGDIFPVFKVTVLSEEGGPMKNVSPSSLSMLLWQGLASGSRPPPRATALKCSKAKNNENGDHFYFRDKEIPLQVGKYMVQFIYAVEKGKSIWSSQIALNIVANKPVKLVPDSPASTPVVSNSSTLADRTLLEMLRLKIMDEYNNPAGMGINGKVILTVTTTDGDDAEDVPMFENKAKIITYDLINGETLVTGLALMENSPGVDGTVYILNFCPVFKDTKSLATVTHFDLPFRFYNDAENQKVMATMSKKKDQLARSIVVYKDILETNKQLETELKGQVQDAVSKENQLKLEIKKTGIDVSKLTDVTSVKDVVARMTADLERLQNLPRRECTMSDPFKGSQDVLGKIGHLALVKDDDAAKVISWHLLGDMDCVVTVTTAAAKKIYDETQGRQQVMPLETIFWKANNRPLPHIRNGQSLFFPIGNPVFVKDLLIFPEHAESCIKVFTNILGDTILVDDLDSANHYRKGVVQSKMQCPTLLTRQGDRIRSNGKFGGLQNKAPSIEKLRGQVFGAPLPEEYHTLFKQKELLLQYSQAIENTLKAKTDYNYHREHLQSPQMIQKQQELQQQEKELKEIDRKLSAASTPVRTTPGSIKRNLKDEFDETLPAKRSRRKTRKLQDP</sequence>
<feature type="domain" description="SMC hinge" evidence="5">
    <location>
        <begin position="1707"/>
        <end position="1831"/>
    </location>
</feature>
<dbReference type="Pfam" id="PF26194">
    <property type="entry name" value="Ig_SMCHD1_1st"/>
    <property type="match status" value="1"/>
</dbReference>
<feature type="region of interest" description="Disordered" evidence="4">
    <location>
        <begin position="1921"/>
        <end position="1985"/>
    </location>
</feature>
<dbReference type="GO" id="GO:0005694">
    <property type="term" value="C:chromosome"/>
    <property type="evidence" value="ECO:0007669"/>
    <property type="project" value="UniProtKB-SubCell"/>
</dbReference>
<dbReference type="OrthoDB" id="10036779at2759"/>
<keyword evidence="7" id="KW-1185">Reference proteome</keyword>
<dbReference type="Pfam" id="PF22899">
    <property type="entry name" value="SMCHD1_S5"/>
    <property type="match status" value="1"/>
</dbReference>
<proteinExistence type="predicted"/>
<dbReference type="Proteomes" id="UP000824219">
    <property type="component" value="Linkage Group LG07"/>
</dbReference>
<dbReference type="InterPro" id="IPR038892">
    <property type="entry name" value="SMCHD1"/>
</dbReference>
<evidence type="ECO:0000256" key="2">
    <source>
        <dbReference type="ARBA" id="ARBA00022454"/>
    </source>
</evidence>
<dbReference type="InterPro" id="IPR058616">
    <property type="entry name" value="Ig_SMCHD1_8th"/>
</dbReference>
<dbReference type="Pfam" id="PF26197">
    <property type="entry name" value="Ig_SMCHD1_5th"/>
    <property type="match status" value="1"/>
</dbReference>
<dbReference type="SUPFAM" id="SSF75553">
    <property type="entry name" value="Smc hinge domain"/>
    <property type="match status" value="1"/>
</dbReference>
<dbReference type="InterPro" id="IPR058615">
    <property type="entry name" value="Ig_SMCHD1_6th"/>
</dbReference>
<organism evidence="6 7">
    <name type="scientific">Hemibagrus wyckioides</name>
    <dbReference type="NCBI Taxonomy" id="337641"/>
    <lineage>
        <taxon>Eukaryota</taxon>
        <taxon>Metazoa</taxon>
        <taxon>Chordata</taxon>
        <taxon>Craniata</taxon>
        <taxon>Vertebrata</taxon>
        <taxon>Euteleostomi</taxon>
        <taxon>Actinopterygii</taxon>
        <taxon>Neopterygii</taxon>
        <taxon>Teleostei</taxon>
        <taxon>Ostariophysi</taxon>
        <taxon>Siluriformes</taxon>
        <taxon>Bagridae</taxon>
        <taxon>Hemibagrus</taxon>
    </lineage>
</organism>
<feature type="compositionally biased region" description="Polar residues" evidence="4">
    <location>
        <begin position="1946"/>
        <end position="1956"/>
    </location>
</feature>
<dbReference type="Pfam" id="PF26198">
    <property type="entry name" value="Ig_SMCHD1_6th"/>
    <property type="match status" value="1"/>
</dbReference>
<accession>A0A9D3NVY0</accession>
<evidence type="ECO:0000256" key="1">
    <source>
        <dbReference type="ARBA" id="ARBA00004286"/>
    </source>
</evidence>
<dbReference type="Pfam" id="PF26201">
    <property type="entry name" value="Ig_SMCHD1_7th"/>
    <property type="match status" value="1"/>
</dbReference>
<dbReference type="PANTHER" id="PTHR22640">
    <property type="entry name" value="STRUCTURAL MAINTENANCE OF CHROMOSOMES FLEXIBLE HINGE DOMAIN-CONTAINING PROTEIN 1"/>
    <property type="match status" value="1"/>
</dbReference>
<dbReference type="GO" id="GO:0005524">
    <property type="term" value="F:ATP binding"/>
    <property type="evidence" value="ECO:0007669"/>
    <property type="project" value="InterPro"/>
</dbReference>
<evidence type="ECO:0000256" key="3">
    <source>
        <dbReference type="SAM" id="Coils"/>
    </source>
</evidence>
<dbReference type="InterPro" id="IPR036277">
    <property type="entry name" value="SMC_hinge_sf"/>
</dbReference>
<comment type="caution">
    <text evidence="6">The sequence shown here is derived from an EMBL/GenBank/DDBJ whole genome shotgun (WGS) entry which is preliminary data.</text>
</comment>
<feature type="coiled-coil region" evidence="3">
    <location>
        <begin position="1627"/>
        <end position="1654"/>
    </location>
</feature>
<feature type="compositionally biased region" description="Basic and acidic residues" evidence="4">
    <location>
        <begin position="1932"/>
        <end position="1944"/>
    </location>
</feature>
<keyword evidence="2" id="KW-0158">Chromosome</keyword>
<dbReference type="InterPro" id="IPR010935">
    <property type="entry name" value="SMC_hinge"/>
</dbReference>
<evidence type="ECO:0000313" key="6">
    <source>
        <dbReference type="EMBL" id="KAG7330023.1"/>
    </source>
</evidence>